<feature type="non-terminal residue" evidence="12">
    <location>
        <position position="1"/>
    </location>
</feature>
<evidence type="ECO:0000256" key="9">
    <source>
        <dbReference type="PROSITE-ProRule" id="PRU00175"/>
    </source>
</evidence>
<dbReference type="SMART" id="SM00184">
    <property type="entry name" value="RING"/>
    <property type="match status" value="2"/>
</dbReference>
<dbReference type="Pfam" id="PF01485">
    <property type="entry name" value="IBR"/>
    <property type="match status" value="1"/>
</dbReference>
<dbReference type="GO" id="GO:0061630">
    <property type="term" value="F:ubiquitin protein ligase activity"/>
    <property type="evidence" value="ECO:0007669"/>
    <property type="project" value="UniProtKB-EC"/>
</dbReference>
<evidence type="ECO:0000256" key="5">
    <source>
        <dbReference type="ARBA" id="ARBA00022737"/>
    </source>
</evidence>
<dbReference type="InterPro" id="IPR017907">
    <property type="entry name" value="Znf_RING_CS"/>
</dbReference>
<dbReference type="InterPro" id="IPR031127">
    <property type="entry name" value="E3_UB_ligase_RBR"/>
</dbReference>
<gene>
    <name evidence="12" type="ORF">P154DRAFT_444719</name>
</gene>
<keyword evidence="4" id="KW-0479">Metal-binding</keyword>
<evidence type="ECO:0000259" key="11">
    <source>
        <dbReference type="PROSITE" id="PS51873"/>
    </source>
</evidence>
<evidence type="ECO:0000256" key="6">
    <source>
        <dbReference type="ARBA" id="ARBA00022771"/>
    </source>
</evidence>
<keyword evidence="5" id="KW-0677">Repeat</keyword>
<dbReference type="InterPro" id="IPR001841">
    <property type="entry name" value="Znf_RING"/>
</dbReference>
<dbReference type="Proteomes" id="UP000799779">
    <property type="component" value="Unassembled WGS sequence"/>
</dbReference>
<dbReference type="Gene3D" id="3.30.40.10">
    <property type="entry name" value="Zinc/RING finger domain, C3HC4 (zinc finger)"/>
    <property type="match status" value="1"/>
</dbReference>
<dbReference type="InterPro" id="IPR002867">
    <property type="entry name" value="IBR_dom"/>
</dbReference>
<dbReference type="GO" id="GO:0016567">
    <property type="term" value="P:protein ubiquitination"/>
    <property type="evidence" value="ECO:0007669"/>
    <property type="project" value="InterPro"/>
</dbReference>
<evidence type="ECO:0000256" key="8">
    <source>
        <dbReference type="ARBA" id="ARBA00022833"/>
    </source>
</evidence>
<feature type="domain" description="RING-type" evidence="10">
    <location>
        <begin position="3"/>
        <end position="57"/>
    </location>
</feature>
<dbReference type="SMART" id="SM00647">
    <property type="entry name" value="IBR"/>
    <property type="match status" value="2"/>
</dbReference>
<organism evidence="12 13">
    <name type="scientific">Amniculicola lignicola CBS 123094</name>
    <dbReference type="NCBI Taxonomy" id="1392246"/>
    <lineage>
        <taxon>Eukaryota</taxon>
        <taxon>Fungi</taxon>
        <taxon>Dikarya</taxon>
        <taxon>Ascomycota</taxon>
        <taxon>Pezizomycotina</taxon>
        <taxon>Dothideomycetes</taxon>
        <taxon>Pleosporomycetidae</taxon>
        <taxon>Pleosporales</taxon>
        <taxon>Amniculicolaceae</taxon>
        <taxon>Amniculicola</taxon>
    </lineage>
</organism>
<evidence type="ECO:0000256" key="1">
    <source>
        <dbReference type="ARBA" id="ARBA00001798"/>
    </source>
</evidence>
<evidence type="ECO:0000256" key="2">
    <source>
        <dbReference type="ARBA" id="ARBA00012251"/>
    </source>
</evidence>
<dbReference type="Gene3D" id="1.20.120.1750">
    <property type="match status" value="1"/>
</dbReference>
<feature type="domain" description="RING-type" evidence="11">
    <location>
        <begin position="1"/>
        <end position="217"/>
    </location>
</feature>
<dbReference type="Pfam" id="PF22191">
    <property type="entry name" value="IBR_1"/>
    <property type="match status" value="1"/>
</dbReference>
<keyword evidence="7" id="KW-0833">Ubl conjugation pathway</keyword>
<dbReference type="CDD" id="cd20335">
    <property type="entry name" value="BRcat_RBR"/>
    <property type="match status" value="1"/>
</dbReference>
<dbReference type="PROSITE" id="PS50089">
    <property type="entry name" value="ZF_RING_2"/>
    <property type="match status" value="1"/>
</dbReference>
<dbReference type="OrthoDB" id="1431934at2759"/>
<keyword evidence="6 9" id="KW-0863">Zinc-finger</keyword>
<protein>
    <recommendedName>
        <fullName evidence="2">RBR-type E3 ubiquitin transferase</fullName>
        <ecNumber evidence="2">2.3.2.31</ecNumber>
    </recommendedName>
</protein>
<dbReference type="EC" id="2.3.2.31" evidence="2"/>
<evidence type="ECO:0000256" key="4">
    <source>
        <dbReference type="ARBA" id="ARBA00022723"/>
    </source>
</evidence>
<name>A0A6A5W1K5_9PLEO</name>
<evidence type="ECO:0000259" key="10">
    <source>
        <dbReference type="PROSITE" id="PS50089"/>
    </source>
</evidence>
<proteinExistence type="predicted"/>
<dbReference type="InterPro" id="IPR013083">
    <property type="entry name" value="Znf_RING/FYVE/PHD"/>
</dbReference>
<evidence type="ECO:0000256" key="3">
    <source>
        <dbReference type="ARBA" id="ARBA00022679"/>
    </source>
</evidence>
<dbReference type="AlphaFoldDB" id="A0A6A5W1K5"/>
<evidence type="ECO:0000313" key="12">
    <source>
        <dbReference type="EMBL" id="KAF1995782.1"/>
    </source>
</evidence>
<accession>A0A6A5W1K5</accession>
<dbReference type="PANTHER" id="PTHR11685">
    <property type="entry name" value="RBR FAMILY RING FINGER AND IBR DOMAIN-CONTAINING"/>
    <property type="match status" value="1"/>
</dbReference>
<dbReference type="GO" id="GO:0008270">
    <property type="term" value="F:zinc ion binding"/>
    <property type="evidence" value="ECO:0007669"/>
    <property type="project" value="UniProtKB-KW"/>
</dbReference>
<dbReference type="PROSITE" id="PS51873">
    <property type="entry name" value="TRIAD"/>
    <property type="match status" value="1"/>
</dbReference>
<keyword evidence="13" id="KW-1185">Reference proteome</keyword>
<keyword evidence="8" id="KW-0862">Zinc</keyword>
<reference evidence="12" key="1">
    <citation type="journal article" date="2020" name="Stud. Mycol.">
        <title>101 Dothideomycetes genomes: a test case for predicting lifestyles and emergence of pathogens.</title>
        <authorList>
            <person name="Haridas S."/>
            <person name="Albert R."/>
            <person name="Binder M."/>
            <person name="Bloem J."/>
            <person name="Labutti K."/>
            <person name="Salamov A."/>
            <person name="Andreopoulos B."/>
            <person name="Baker S."/>
            <person name="Barry K."/>
            <person name="Bills G."/>
            <person name="Bluhm B."/>
            <person name="Cannon C."/>
            <person name="Castanera R."/>
            <person name="Culley D."/>
            <person name="Daum C."/>
            <person name="Ezra D."/>
            <person name="Gonzalez J."/>
            <person name="Henrissat B."/>
            <person name="Kuo A."/>
            <person name="Liang C."/>
            <person name="Lipzen A."/>
            <person name="Lutzoni F."/>
            <person name="Magnuson J."/>
            <person name="Mondo S."/>
            <person name="Nolan M."/>
            <person name="Ohm R."/>
            <person name="Pangilinan J."/>
            <person name="Park H.-J."/>
            <person name="Ramirez L."/>
            <person name="Alfaro M."/>
            <person name="Sun H."/>
            <person name="Tritt A."/>
            <person name="Yoshinaga Y."/>
            <person name="Zwiers L.-H."/>
            <person name="Turgeon B."/>
            <person name="Goodwin S."/>
            <person name="Spatafora J."/>
            <person name="Crous P."/>
            <person name="Grigoriev I."/>
        </authorList>
    </citation>
    <scope>NUCLEOTIDE SEQUENCE</scope>
    <source>
        <strain evidence="12">CBS 123094</strain>
    </source>
</reference>
<sequence>RDCIVCGETRSMRHFPSRSITAQCTHENNTCSSCVRKWIRSEFGTKIWDQMNCPECRARLQYEDMRDFAPIEVFRKYDRFNTKAALEAIPNFKWCMMKGCKSGQVHDDMSGLSPQFRCVGCRKSHCVTHQVPWHRKETCAEYEYRTNGELKKAENAASRNLIKELAKPCPHCKWNIEKISGCDHMTCSKCHHEFCWVCLADFKLIQRHGNRMHRPNCVMHHM</sequence>
<evidence type="ECO:0000256" key="7">
    <source>
        <dbReference type="ARBA" id="ARBA00022786"/>
    </source>
</evidence>
<comment type="catalytic activity">
    <reaction evidence="1">
        <text>[E2 ubiquitin-conjugating enzyme]-S-ubiquitinyl-L-cysteine + [acceptor protein]-L-lysine = [E2 ubiquitin-conjugating enzyme]-L-cysteine + [acceptor protein]-N(6)-ubiquitinyl-L-lysine.</text>
        <dbReference type="EC" id="2.3.2.31"/>
    </reaction>
</comment>
<dbReference type="SUPFAM" id="SSF57850">
    <property type="entry name" value="RING/U-box"/>
    <property type="match status" value="3"/>
</dbReference>
<dbReference type="InterPro" id="IPR044066">
    <property type="entry name" value="TRIAD_supradom"/>
</dbReference>
<dbReference type="PROSITE" id="PS00518">
    <property type="entry name" value="ZF_RING_1"/>
    <property type="match status" value="1"/>
</dbReference>
<keyword evidence="3" id="KW-0808">Transferase</keyword>
<dbReference type="EMBL" id="ML977633">
    <property type="protein sequence ID" value="KAF1995782.1"/>
    <property type="molecule type" value="Genomic_DNA"/>
</dbReference>
<evidence type="ECO:0000313" key="13">
    <source>
        <dbReference type="Proteomes" id="UP000799779"/>
    </source>
</evidence>